<accession>A0A834MNK0</accession>
<proteinExistence type="predicted"/>
<dbReference type="EMBL" id="JAACXV010000044">
    <property type="protein sequence ID" value="KAF7285794.1"/>
    <property type="molecule type" value="Genomic_DNA"/>
</dbReference>
<protein>
    <submittedName>
        <fullName evidence="1">Uncharacterized protein</fullName>
    </submittedName>
</protein>
<name>A0A834MNK0_RHYFE</name>
<sequence>MYVILNTFLLFPILEVTKRLRPEMRIFTKTSLCFKVIRHKSRNAIKLMPVRNSKSRWSQAVLVTSGQRDADPVRIVLLQSRERNTRVTLY</sequence>
<keyword evidence="2" id="KW-1185">Reference proteome</keyword>
<comment type="caution">
    <text evidence="1">The sequence shown here is derived from an EMBL/GenBank/DDBJ whole genome shotgun (WGS) entry which is preliminary data.</text>
</comment>
<evidence type="ECO:0000313" key="1">
    <source>
        <dbReference type="EMBL" id="KAF7285794.1"/>
    </source>
</evidence>
<gene>
    <name evidence="1" type="ORF">GWI33_009976</name>
</gene>
<organism evidence="1 2">
    <name type="scientific">Rhynchophorus ferrugineus</name>
    <name type="common">Red palm weevil</name>
    <name type="synonym">Curculio ferrugineus</name>
    <dbReference type="NCBI Taxonomy" id="354439"/>
    <lineage>
        <taxon>Eukaryota</taxon>
        <taxon>Metazoa</taxon>
        <taxon>Ecdysozoa</taxon>
        <taxon>Arthropoda</taxon>
        <taxon>Hexapoda</taxon>
        <taxon>Insecta</taxon>
        <taxon>Pterygota</taxon>
        <taxon>Neoptera</taxon>
        <taxon>Endopterygota</taxon>
        <taxon>Coleoptera</taxon>
        <taxon>Polyphaga</taxon>
        <taxon>Cucujiformia</taxon>
        <taxon>Curculionidae</taxon>
        <taxon>Dryophthorinae</taxon>
        <taxon>Rhynchophorus</taxon>
    </lineage>
</organism>
<dbReference type="AlphaFoldDB" id="A0A834MNK0"/>
<reference evidence="1" key="1">
    <citation type="submission" date="2020-08" db="EMBL/GenBank/DDBJ databases">
        <title>Genome sequencing and assembly of the red palm weevil Rhynchophorus ferrugineus.</title>
        <authorList>
            <person name="Dias G.B."/>
            <person name="Bergman C.M."/>
            <person name="Manee M."/>
        </authorList>
    </citation>
    <scope>NUCLEOTIDE SEQUENCE</scope>
    <source>
        <strain evidence="1">AA-2017</strain>
        <tissue evidence="1">Whole larva</tissue>
    </source>
</reference>
<dbReference type="Proteomes" id="UP000625711">
    <property type="component" value="Unassembled WGS sequence"/>
</dbReference>
<evidence type="ECO:0000313" key="2">
    <source>
        <dbReference type="Proteomes" id="UP000625711"/>
    </source>
</evidence>